<sequence length="330" mass="37015">MKVRPDQLGRHLNSDLAAIYFICGDEPLQVMESADRIRAEARKRDYTEREVMDVDAQFDWNQLLDSANSLSLFAEKRILELRLPTGKPGKVGSKILQEYAQRPADDVILIISSGKLEGSSKNTKWFKTLDQQGVVIQCWPINADQLPGWINQRLQSKGIAADREAIQLLSDRVEGNLLAAAQEVDKLFLLYGAGKLNFDQTASAVSDSSRYNIYDLVDTALAGDVARTSRIIGGLKNEGVEPVLMLWALSREVRMIAKISEANISADAAMVKQRVWDNRKALIRKALSRHHATRWKLFLKRCAKIDKVIKGVEPGKAWDELLMLSTQIAQ</sequence>
<evidence type="ECO:0000313" key="12">
    <source>
        <dbReference type="EMBL" id="RDH84952.1"/>
    </source>
</evidence>
<dbReference type="Gene3D" id="1.20.272.10">
    <property type="match status" value="1"/>
</dbReference>
<dbReference type="InterPro" id="IPR032780">
    <property type="entry name" value="DNA_pol3_delt_C"/>
</dbReference>
<evidence type="ECO:0000256" key="2">
    <source>
        <dbReference type="ARBA" id="ARBA00017703"/>
    </source>
</evidence>
<comment type="catalytic activity">
    <reaction evidence="8">
        <text>DNA(n) + a 2'-deoxyribonucleoside 5'-triphosphate = DNA(n+1) + diphosphate</text>
        <dbReference type="Rhea" id="RHEA:22508"/>
        <dbReference type="Rhea" id="RHEA-COMP:17339"/>
        <dbReference type="Rhea" id="RHEA-COMP:17340"/>
        <dbReference type="ChEBI" id="CHEBI:33019"/>
        <dbReference type="ChEBI" id="CHEBI:61560"/>
        <dbReference type="ChEBI" id="CHEBI:173112"/>
        <dbReference type="EC" id="2.7.7.7"/>
    </reaction>
</comment>
<dbReference type="NCBIfam" id="TIGR01128">
    <property type="entry name" value="holA"/>
    <property type="match status" value="1"/>
</dbReference>
<dbReference type="AlphaFoldDB" id="A0A370DJ71"/>
<dbReference type="GO" id="GO:0006261">
    <property type="term" value="P:DNA-templated DNA replication"/>
    <property type="evidence" value="ECO:0007669"/>
    <property type="project" value="TreeGrafter"/>
</dbReference>
<keyword evidence="4" id="KW-0548">Nucleotidyltransferase</keyword>
<dbReference type="Pfam" id="PF06144">
    <property type="entry name" value="DNA_pol3_delta"/>
    <property type="match status" value="1"/>
</dbReference>
<keyword evidence="3" id="KW-0808">Transferase</keyword>
<keyword evidence="5" id="KW-0235">DNA replication</keyword>
<dbReference type="InterPro" id="IPR027417">
    <property type="entry name" value="P-loop_NTPase"/>
</dbReference>
<gene>
    <name evidence="12" type="ORF">DIZ80_05675</name>
</gene>
<dbReference type="SUPFAM" id="SSF48019">
    <property type="entry name" value="post-AAA+ oligomerization domain-like"/>
    <property type="match status" value="1"/>
</dbReference>
<protein>
    <recommendedName>
        <fullName evidence="2 9">DNA polymerase III subunit delta</fullName>
        <ecNumber evidence="1 9">2.7.7.7</ecNumber>
    </recommendedName>
</protein>
<dbReference type="CDD" id="cd18138">
    <property type="entry name" value="HLD_clamp_pol_III_delta"/>
    <property type="match status" value="1"/>
</dbReference>
<dbReference type="InterPro" id="IPR005790">
    <property type="entry name" value="DNA_polIII_delta"/>
</dbReference>
<reference evidence="12 13" key="1">
    <citation type="journal article" date="2018" name="ISME J.">
        <title>Endosymbiont genomes yield clues of tubeworm success.</title>
        <authorList>
            <person name="Li Y."/>
            <person name="Liles M.R."/>
            <person name="Halanych K.M."/>
        </authorList>
    </citation>
    <scope>NUCLEOTIDE SEQUENCE [LARGE SCALE GENOMIC DNA]</scope>
    <source>
        <strain evidence="12">A1464</strain>
    </source>
</reference>
<evidence type="ECO:0000259" key="11">
    <source>
        <dbReference type="Pfam" id="PF14840"/>
    </source>
</evidence>
<dbReference type="EC" id="2.7.7.7" evidence="1 9"/>
<dbReference type="GO" id="GO:0009360">
    <property type="term" value="C:DNA polymerase III complex"/>
    <property type="evidence" value="ECO:0007669"/>
    <property type="project" value="UniProtKB-UniRule"/>
</dbReference>
<dbReference type="PANTHER" id="PTHR34388:SF1">
    <property type="entry name" value="DNA POLYMERASE III SUBUNIT DELTA"/>
    <property type="match status" value="1"/>
</dbReference>
<dbReference type="GO" id="GO:0003677">
    <property type="term" value="F:DNA binding"/>
    <property type="evidence" value="ECO:0007669"/>
    <property type="project" value="InterPro"/>
</dbReference>
<evidence type="ECO:0000313" key="13">
    <source>
        <dbReference type="Proteomes" id="UP000254266"/>
    </source>
</evidence>
<dbReference type="GO" id="GO:0003887">
    <property type="term" value="F:DNA-directed DNA polymerase activity"/>
    <property type="evidence" value="ECO:0007669"/>
    <property type="project" value="UniProtKB-UniRule"/>
</dbReference>
<accession>A0A370DJ71</accession>
<evidence type="ECO:0000256" key="5">
    <source>
        <dbReference type="ARBA" id="ARBA00022705"/>
    </source>
</evidence>
<feature type="domain" description="DNA polymerase III delta N-terminal" evidence="10">
    <location>
        <begin position="20"/>
        <end position="138"/>
    </location>
</feature>
<comment type="similarity">
    <text evidence="7">Belongs to the DNA polymerase HolA subunit family.</text>
</comment>
<dbReference type="Pfam" id="PF14840">
    <property type="entry name" value="DNA_pol3_delt_C"/>
    <property type="match status" value="1"/>
</dbReference>
<evidence type="ECO:0000259" key="10">
    <source>
        <dbReference type="Pfam" id="PF06144"/>
    </source>
</evidence>
<evidence type="ECO:0000256" key="9">
    <source>
        <dbReference type="NCBIfam" id="TIGR01128"/>
    </source>
</evidence>
<dbReference type="Proteomes" id="UP000254266">
    <property type="component" value="Unassembled WGS sequence"/>
</dbReference>
<feature type="domain" description="DNA polymerase III subunit delta C-terminal" evidence="11">
    <location>
        <begin position="215"/>
        <end position="326"/>
    </location>
</feature>
<proteinExistence type="inferred from homology"/>
<evidence type="ECO:0000256" key="4">
    <source>
        <dbReference type="ARBA" id="ARBA00022695"/>
    </source>
</evidence>
<evidence type="ECO:0000256" key="1">
    <source>
        <dbReference type="ARBA" id="ARBA00012417"/>
    </source>
</evidence>
<dbReference type="Gene3D" id="1.10.8.60">
    <property type="match status" value="1"/>
</dbReference>
<evidence type="ECO:0000256" key="7">
    <source>
        <dbReference type="ARBA" id="ARBA00034754"/>
    </source>
</evidence>
<dbReference type="InterPro" id="IPR008921">
    <property type="entry name" value="DNA_pol3_clamp-load_cplx_C"/>
</dbReference>
<evidence type="ECO:0000256" key="8">
    <source>
        <dbReference type="ARBA" id="ARBA00049244"/>
    </source>
</evidence>
<evidence type="ECO:0000256" key="3">
    <source>
        <dbReference type="ARBA" id="ARBA00022679"/>
    </source>
</evidence>
<dbReference type="SUPFAM" id="SSF52540">
    <property type="entry name" value="P-loop containing nucleoside triphosphate hydrolases"/>
    <property type="match status" value="1"/>
</dbReference>
<evidence type="ECO:0000256" key="6">
    <source>
        <dbReference type="ARBA" id="ARBA00022932"/>
    </source>
</evidence>
<keyword evidence="6" id="KW-0239">DNA-directed DNA polymerase</keyword>
<dbReference type="PANTHER" id="PTHR34388">
    <property type="entry name" value="DNA POLYMERASE III SUBUNIT DELTA"/>
    <property type="match status" value="1"/>
</dbReference>
<dbReference type="Gene3D" id="3.40.50.300">
    <property type="entry name" value="P-loop containing nucleotide triphosphate hydrolases"/>
    <property type="match status" value="1"/>
</dbReference>
<keyword evidence="13" id="KW-1185">Reference proteome</keyword>
<name>A0A370DJ71_9GAMM</name>
<dbReference type="EMBL" id="QFXC01000007">
    <property type="protein sequence ID" value="RDH84952.1"/>
    <property type="molecule type" value="Genomic_DNA"/>
</dbReference>
<dbReference type="InterPro" id="IPR010372">
    <property type="entry name" value="DNA_pol3_delta_N"/>
</dbReference>
<organism evidence="12 13">
    <name type="scientific">endosymbiont of Galathealinum brachiosum</name>
    <dbReference type="NCBI Taxonomy" id="2200906"/>
    <lineage>
        <taxon>Bacteria</taxon>
        <taxon>Pseudomonadati</taxon>
        <taxon>Pseudomonadota</taxon>
        <taxon>Gammaproteobacteria</taxon>
        <taxon>sulfur-oxidizing symbionts</taxon>
    </lineage>
</organism>
<comment type="caution">
    <text evidence="12">The sequence shown here is derived from an EMBL/GenBank/DDBJ whole genome shotgun (WGS) entry which is preliminary data.</text>
</comment>